<feature type="region of interest" description="Disordered" evidence="2">
    <location>
        <begin position="150"/>
        <end position="206"/>
    </location>
</feature>
<evidence type="ECO:0000256" key="1">
    <source>
        <dbReference type="SAM" id="Coils"/>
    </source>
</evidence>
<feature type="compositionally biased region" description="Acidic residues" evidence="2">
    <location>
        <begin position="1"/>
        <end position="10"/>
    </location>
</feature>
<protein>
    <submittedName>
        <fullName evidence="3">Uncharacterized protein</fullName>
    </submittedName>
</protein>
<dbReference type="Proteomes" id="UP001212841">
    <property type="component" value="Unassembled WGS sequence"/>
</dbReference>
<dbReference type="EMBL" id="JADGJD010000120">
    <property type="protein sequence ID" value="KAJ3054713.1"/>
    <property type="molecule type" value="Genomic_DNA"/>
</dbReference>
<feature type="compositionally biased region" description="Pro residues" evidence="2">
    <location>
        <begin position="26"/>
        <end position="41"/>
    </location>
</feature>
<evidence type="ECO:0000313" key="3">
    <source>
        <dbReference type="EMBL" id="KAJ3054713.1"/>
    </source>
</evidence>
<gene>
    <name evidence="3" type="ORF">HK097_001056</name>
</gene>
<accession>A0AAD5SJG9</accession>
<organism evidence="3 4">
    <name type="scientific">Rhizophlyctis rosea</name>
    <dbReference type="NCBI Taxonomy" id="64517"/>
    <lineage>
        <taxon>Eukaryota</taxon>
        <taxon>Fungi</taxon>
        <taxon>Fungi incertae sedis</taxon>
        <taxon>Chytridiomycota</taxon>
        <taxon>Chytridiomycota incertae sedis</taxon>
        <taxon>Chytridiomycetes</taxon>
        <taxon>Rhizophlyctidales</taxon>
        <taxon>Rhizophlyctidaceae</taxon>
        <taxon>Rhizophlyctis</taxon>
    </lineage>
</organism>
<comment type="caution">
    <text evidence="3">The sequence shown here is derived from an EMBL/GenBank/DDBJ whole genome shotgun (WGS) entry which is preliminary data.</text>
</comment>
<feature type="compositionally biased region" description="Acidic residues" evidence="2">
    <location>
        <begin position="192"/>
        <end position="206"/>
    </location>
</feature>
<proteinExistence type="predicted"/>
<feature type="coiled-coil region" evidence="1">
    <location>
        <begin position="57"/>
        <end position="84"/>
    </location>
</feature>
<dbReference type="AlphaFoldDB" id="A0AAD5SJG9"/>
<sequence>MTGPYEDEVELAPGIYLTKRKQPSTPSAPSPSSPAPQPARPPSLSSTLLSSSPADTAAHLQEEISRLRRSVELLLRSNQELKEADPNGEDHVFVEAITENTAVIARQLVQIRRYEEELATLSQPSTRGSSRGCGSQAARLGVGVAMAAGAGSTVSAPTSPTSSQTTSSSLLSPPSVASPPLSSQSNNAAGAEEMDVDADEAEGVYL</sequence>
<evidence type="ECO:0000256" key="2">
    <source>
        <dbReference type="SAM" id="MobiDB-lite"/>
    </source>
</evidence>
<keyword evidence="1" id="KW-0175">Coiled coil</keyword>
<name>A0AAD5SJG9_9FUNG</name>
<reference evidence="3" key="1">
    <citation type="submission" date="2020-05" db="EMBL/GenBank/DDBJ databases">
        <title>Phylogenomic resolution of chytrid fungi.</title>
        <authorList>
            <person name="Stajich J.E."/>
            <person name="Amses K."/>
            <person name="Simmons R."/>
            <person name="Seto K."/>
            <person name="Myers J."/>
            <person name="Bonds A."/>
            <person name="Quandt C.A."/>
            <person name="Barry K."/>
            <person name="Liu P."/>
            <person name="Grigoriev I."/>
            <person name="Longcore J.E."/>
            <person name="James T.Y."/>
        </authorList>
    </citation>
    <scope>NUCLEOTIDE SEQUENCE</scope>
    <source>
        <strain evidence="3">JEL0318</strain>
    </source>
</reference>
<feature type="compositionally biased region" description="Low complexity" evidence="2">
    <location>
        <begin position="42"/>
        <end position="53"/>
    </location>
</feature>
<feature type="region of interest" description="Disordered" evidence="2">
    <location>
        <begin position="1"/>
        <end position="57"/>
    </location>
</feature>
<evidence type="ECO:0000313" key="4">
    <source>
        <dbReference type="Proteomes" id="UP001212841"/>
    </source>
</evidence>
<keyword evidence="4" id="KW-1185">Reference proteome</keyword>
<feature type="compositionally biased region" description="Low complexity" evidence="2">
    <location>
        <begin position="150"/>
        <end position="191"/>
    </location>
</feature>